<comment type="subcellular location">
    <subcellularLocation>
        <location evidence="1">Cytoplasm</location>
        <location evidence="1">Cytoskeleton</location>
        <location evidence="1">Cilium axoneme</location>
    </subcellularLocation>
</comment>
<keyword evidence="4" id="KW-1185">Reference proteome</keyword>
<dbReference type="AlphaFoldDB" id="A0A383VVH4"/>
<feature type="region of interest" description="Disordered" evidence="2">
    <location>
        <begin position="241"/>
        <end position="281"/>
    </location>
</feature>
<organism evidence="3 4">
    <name type="scientific">Tetradesmus obliquus</name>
    <name type="common">Green alga</name>
    <name type="synonym">Acutodesmus obliquus</name>
    <dbReference type="NCBI Taxonomy" id="3088"/>
    <lineage>
        <taxon>Eukaryota</taxon>
        <taxon>Viridiplantae</taxon>
        <taxon>Chlorophyta</taxon>
        <taxon>core chlorophytes</taxon>
        <taxon>Chlorophyceae</taxon>
        <taxon>CS clade</taxon>
        <taxon>Sphaeropleales</taxon>
        <taxon>Scenedesmaceae</taxon>
        <taxon>Tetradesmus</taxon>
    </lineage>
</organism>
<dbReference type="Gene3D" id="3.80.10.10">
    <property type="entry name" value="Ribonuclease Inhibitor"/>
    <property type="match status" value="1"/>
</dbReference>
<evidence type="ECO:0000313" key="3">
    <source>
        <dbReference type="EMBL" id="SZX69485.1"/>
    </source>
</evidence>
<sequence length="560" mass="61051">MGHWRDLPVFAPSAPTLIGSYIRAAAAQKTLPNLHTVVDNMPSPAVLGALARVSSPTKLELNCKAVHWYMPSLGGPDSSPHTTAQQPDASRAANNPASMLAGALSGLHQLRCLNLHWANVSTLYDNNPLWRGLSGLSQLTSLTTTYTAPHDAICSSCYTPAYSPNYDGPVYGTCYYGGCCYNEVPVTHLQHHLACKHNLAKLVVLPVDGRLFGLRRPPLRPLTELQALTELVAPTAVIEGELRHQQRPTSPHTFNSRSPSPDSWQEPTYRRSASSGEGGRHSADHIYGRVLPCSLRKLELSSVDDMGHLLRLTGLTSLALHMAVEVPVGQLLRLTALGSLVHLQLSYCAFNLRRSAHQLPDSSMVSSSNDDRAFQVLQQHAARAWAILPLRHLSIDTHTWRGNRMLLAEVLPHLQQLSSPTHLSCGGRAPADFSAALLQLQGLQELHLRVHVVSLHGLSDAENCRVKAAADADMRVQQLMHAVAQLPRLISLSVANLPGEYDFLTPAAAQKLVAAPKLQRLHLSEGMCGCLRNCDVHTMMAGRGQPCQVKLSDSMFVGWR</sequence>
<dbReference type="EMBL" id="FNXT01000932">
    <property type="protein sequence ID" value="SZX69485.1"/>
    <property type="molecule type" value="Genomic_DNA"/>
</dbReference>
<feature type="compositionally biased region" description="Polar residues" evidence="2">
    <location>
        <begin position="247"/>
        <end position="275"/>
    </location>
</feature>
<dbReference type="GO" id="GO:0005930">
    <property type="term" value="C:axoneme"/>
    <property type="evidence" value="ECO:0007669"/>
    <property type="project" value="UniProtKB-SubCell"/>
</dbReference>
<reference evidence="3 4" key="1">
    <citation type="submission" date="2016-10" db="EMBL/GenBank/DDBJ databases">
        <authorList>
            <person name="Cai Z."/>
        </authorList>
    </citation>
    <scope>NUCLEOTIDE SEQUENCE [LARGE SCALE GENOMIC DNA]</scope>
</reference>
<name>A0A383VVH4_TETOB</name>
<dbReference type="SUPFAM" id="SSF52047">
    <property type="entry name" value="RNI-like"/>
    <property type="match status" value="1"/>
</dbReference>
<proteinExistence type="predicted"/>
<dbReference type="InterPro" id="IPR032675">
    <property type="entry name" value="LRR_dom_sf"/>
</dbReference>
<evidence type="ECO:0000313" key="4">
    <source>
        <dbReference type="Proteomes" id="UP000256970"/>
    </source>
</evidence>
<gene>
    <name evidence="3" type="ORF">BQ4739_LOCUS9755</name>
</gene>
<dbReference type="Proteomes" id="UP000256970">
    <property type="component" value="Unassembled WGS sequence"/>
</dbReference>
<evidence type="ECO:0000256" key="2">
    <source>
        <dbReference type="SAM" id="MobiDB-lite"/>
    </source>
</evidence>
<accession>A0A383VVH4</accession>
<protein>
    <submittedName>
        <fullName evidence="3">Uncharacterized protein</fullName>
    </submittedName>
</protein>
<evidence type="ECO:0000256" key="1">
    <source>
        <dbReference type="ARBA" id="ARBA00004430"/>
    </source>
</evidence>